<dbReference type="GO" id="GO:1990481">
    <property type="term" value="P:mRNA pseudouridine synthesis"/>
    <property type="evidence" value="ECO:0007669"/>
    <property type="project" value="TreeGrafter"/>
</dbReference>
<dbReference type="SMART" id="SM00359">
    <property type="entry name" value="PUA"/>
    <property type="match status" value="1"/>
</dbReference>
<proteinExistence type="inferred from homology"/>
<dbReference type="Pfam" id="PF01472">
    <property type="entry name" value="PUA"/>
    <property type="match status" value="1"/>
</dbReference>
<dbReference type="InterPro" id="IPR012960">
    <property type="entry name" value="Dyskerin-like"/>
</dbReference>
<evidence type="ECO:0000313" key="8">
    <source>
        <dbReference type="Proteomes" id="UP001055712"/>
    </source>
</evidence>
<dbReference type="GO" id="GO:0009982">
    <property type="term" value="F:pseudouridine synthase activity"/>
    <property type="evidence" value="ECO:0007669"/>
    <property type="project" value="InterPro"/>
</dbReference>
<dbReference type="SMART" id="SM01136">
    <property type="entry name" value="DKCLD"/>
    <property type="match status" value="1"/>
</dbReference>
<dbReference type="InterPro" id="IPR036974">
    <property type="entry name" value="PUA_sf"/>
</dbReference>
<dbReference type="InterPro" id="IPR004521">
    <property type="entry name" value="Uncharacterised_CHP00451"/>
</dbReference>
<comment type="caution">
    <text evidence="7">The sequence shown here is derived from an EMBL/GenBank/DDBJ whole genome shotgun (WGS) entry which is preliminary data.</text>
</comment>
<dbReference type="InterPro" id="IPR002478">
    <property type="entry name" value="PUA"/>
</dbReference>
<sequence>MGSLFEKAPETQYGSLVGLMAFGVPVLLHAVVPSVKRYSHLFHSTDGCSRANLVLRAALTTVLGRCMAWQHGAYADVVWRAVSDAGLYNALLVVRLMGAGRPSAVADIHLGRIEMGAHDAIIPSGHTPPLDSSAWPLLLKNYSQLNVRSGHYTPIPSGHTPLRRPLQEYIRYGVINLDKPSNPSSHEVVAWIKRILRVEKTGHSGTLDPKVTGNLIVCVDRATRLVKSQQGAGKEYVAVARLHSKVEGGVAKVARAIETLTGALFQRPPLISAVKRQLRIRTIYQSKLIEYDEERNLAVFWVSCEAGTYVRTLCVHLGLLLGVGGHMQELRRVRSGIMGERDSMATMHDVLDAQWMFDNLSDEAYLRRVVMPLEALLTTYKRVVVKDSAVNALCYGAKLMVPGLLRYESGIEVDEEVVLMTTKGEAIAVAIAQMTTSIMATCDHGCVAKVKRVIMERDTYPRRWGLGPMAQKKKLLVAAGKLDKFGRPNEGTPQEYLRALNGQGLKTPAAGSELAGQEEPAIKEERGDVSEEKKKKKKRKLEVKKF</sequence>
<keyword evidence="4" id="KW-1133">Transmembrane helix</keyword>
<accession>A0A9D4YZF2</accession>
<dbReference type="GO" id="GO:0031120">
    <property type="term" value="P:snRNA pseudouridine synthesis"/>
    <property type="evidence" value="ECO:0007669"/>
    <property type="project" value="TreeGrafter"/>
</dbReference>
<dbReference type="InterPro" id="IPR020103">
    <property type="entry name" value="PsdUridine_synth_cat_dom_sf"/>
</dbReference>
<protein>
    <submittedName>
        <fullName evidence="7">Uncharacterized protein</fullName>
    </submittedName>
</protein>
<dbReference type="Pfam" id="PF01509">
    <property type="entry name" value="TruB_N"/>
    <property type="match status" value="1"/>
</dbReference>
<dbReference type="SUPFAM" id="SSF55120">
    <property type="entry name" value="Pseudouridine synthase"/>
    <property type="match status" value="1"/>
</dbReference>
<dbReference type="FunFam" id="3.30.2350.10:FF:000001">
    <property type="entry name" value="H/ACA ribonucleoprotein complex subunit CBF5"/>
    <property type="match status" value="1"/>
</dbReference>
<organism evidence="7 8">
    <name type="scientific">Chlorella vulgaris</name>
    <name type="common">Green alga</name>
    <dbReference type="NCBI Taxonomy" id="3077"/>
    <lineage>
        <taxon>Eukaryota</taxon>
        <taxon>Viridiplantae</taxon>
        <taxon>Chlorophyta</taxon>
        <taxon>core chlorophytes</taxon>
        <taxon>Trebouxiophyceae</taxon>
        <taxon>Chlorellales</taxon>
        <taxon>Chlorellaceae</taxon>
        <taxon>Chlorella clade</taxon>
        <taxon>Chlorella</taxon>
    </lineage>
</organism>
<feature type="compositionally biased region" description="Basic residues" evidence="3">
    <location>
        <begin position="534"/>
        <end position="546"/>
    </location>
</feature>
<feature type="compositionally biased region" description="Basic and acidic residues" evidence="3">
    <location>
        <begin position="520"/>
        <end position="533"/>
    </location>
</feature>
<evidence type="ECO:0000259" key="6">
    <source>
        <dbReference type="SMART" id="SM01136"/>
    </source>
</evidence>
<dbReference type="Proteomes" id="UP001055712">
    <property type="component" value="Unassembled WGS sequence"/>
</dbReference>
<evidence type="ECO:0000256" key="3">
    <source>
        <dbReference type="SAM" id="MobiDB-lite"/>
    </source>
</evidence>
<evidence type="ECO:0000256" key="2">
    <source>
        <dbReference type="ARBA" id="ARBA00023235"/>
    </source>
</evidence>
<dbReference type="EMBL" id="SIDB01000003">
    <property type="protein sequence ID" value="KAI3434514.1"/>
    <property type="molecule type" value="Genomic_DNA"/>
</dbReference>
<dbReference type="InterPro" id="IPR032819">
    <property type="entry name" value="TruB_C"/>
</dbReference>
<dbReference type="InterPro" id="IPR015947">
    <property type="entry name" value="PUA-like_sf"/>
</dbReference>
<dbReference type="NCBIfam" id="NF003280">
    <property type="entry name" value="PRK04270.1"/>
    <property type="match status" value="1"/>
</dbReference>
<evidence type="ECO:0000313" key="7">
    <source>
        <dbReference type="EMBL" id="KAI3434514.1"/>
    </source>
</evidence>
<dbReference type="NCBIfam" id="TIGR00425">
    <property type="entry name" value="CBF5"/>
    <property type="match status" value="1"/>
</dbReference>
<evidence type="ECO:0000256" key="4">
    <source>
        <dbReference type="SAM" id="Phobius"/>
    </source>
</evidence>
<dbReference type="GO" id="GO:0031429">
    <property type="term" value="C:box H/ACA snoRNP complex"/>
    <property type="evidence" value="ECO:0007669"/>
    <property type="project" value="TreeGrafter"/>
</dbReference>
<dbReference type="GO" id="GO:0003723">
    <property type="term" value="F:RNA binding"/>
    <property type="evidence" value="ECO:0007669"/>
    <property type="project" value="InterPro"/>
</dbReference>
<reference evidence="7" key="2">
    <citation type="submission" date="2020-11" db="EMBL/GenBank/DDBJ databases">
        <authorList>
            <person name="Cecchin M."/>
            <person name="Marcolungo L."/>
            <person name="Rossato M."/>
            <person name="Girolomoni L."/>
            <person name="Cosentino E."/>
            <person name="Cuine S."/>
            <person name="Li-Beisson Y."/>
            <person name="Delledonne M."/>
            <person name="Ballottari M."/>
        </authorList>
    </citation>
    <scope>NUCLEOTIDE SEQUENCE</scope>
    <source>
        <strain evidence="7">211/11P</strain>
        <tissue evidence="7">Whole cell</tissue>
    </source>
</reference>
<gene>
    <name evidence="7" type="ORF">D9Q98_002587</name>
</gene>
<dbReference type="Gene3D" id="2.30.130.10">
    <property type="entry name" value="PUA domain"/>
    <property type="match status" value="1"/>
</dbReference>
<feature type="region of interest" description="Disordered" evidence="3">
    <location>
        <begin position="507"/>
        <end position="546"/>
    </location>
</feature>
<dbReference type="Pfam" id="PF08068">
    <property type="entry name" value="DKCLD"/>
    <property type="match status" value="1"/>
</dbReference>
<reference evidence="7" key="1">
    <citation type="journal article" date="2019" name="Plant J.">
        <title>Chlorella vulgaris genome assembly and annotation reveals the molecular basis for metabolic acclimation to high light conditions.</title>
        <authorList>
            <person name="Cecchin M."/>
            <person name="Marcolungo L."/>
            <person name="Rossato M."/>
            <person name="Girolomoni L."/>
            <person name="Cosentino E."/>
            <person name="Cuine S."/>
            <person name="Li-Beisson Y."/>
            <person name="Delledonne M."/>
            <person name="Ballottari M."/>
        </authorList>
    </citation>
    <scope>NUCLEOTIDE SEQUENCE</scope>
    <source>
        <strain evidence="7">211/11P</strain>
    </source>
</reference>
<name>A0A9D4YZF2_CHLVU</name>
<dbReference type="InterPro" id="IPR004802">
    <property type="entry name" value="tRNA_PsdUridine_synth_B_fam"/>
</dbReference>
<dbReference type="Pfam" id="PF16198">
    <property type="entry name" value="TruB_C_2"/>
    <property type="match status" value="1"/>
</dbReference>
<dbReference type="SUPFAM" id="SSF88697">
    <property type="entry name" value="PUA domain-like"/>
    <property type="match status" value="1"/>
</dbReference>
<feature type="domain" description="Dyskerin-like" evidence="6">
    <location>
        <begin position="131"/>
        <end position="189"/>
    </location>
</feature>
<dbReference type="OrthoDB" id="10250002at2759"/>
<dbReference type="NCBIfam" id="TIGR00451">
    <property type="entry name" value="unchar_dom_2"/>
    <property type="match status" value="1"/>
</dbReference>
<evidence type="ECO:0000259" key="5">
    <source>
        <dbReference type="SMART" id="SM00359"/>
    </source>
</evidence>
<feature type="domain" description="PUA" evidence="5">
    <location>
        <begin position="381"/>
        <end position="455"/>
    </location>
</feature>
<dbReference type="CDD" id="cd21148">
    <property type="entry name" value="PUA_Cbf5"/>
    <property type="match status" value="1"/>
</dbReference>
<dbReference type="GO" id="GO:0031118">
    <property type="term" value="P:rRNA pseudouridine synthesis"/>
    <property type="evidence" value="ECO:0007669"/>
    <property type="project" value="TreeGrafter"/>
</dbReference>
<dbReference type="Gene3D" id="3.30.2350.10">
    <property type="entry name" value="Pseudouridine synthase"/>
    <property type="match status" value="1"/>
</dbReference>
<dbReference type="CDD" id="cd02572">
    <property type="entry name" value="PseudoU_synth_hDyskerin"/>
    <property type="match status" value="1"/>
</dbReference>
<keyword evidence="4" id="KW-0472">Membrane</keyword>
<dbReference type="GO" id="GO:0000495">
    <property type="term" value="P:box H/ACA sno(s)RNA 3'-end processing"/>
    <property type="evidence" value="ECO:0007669"/>
    <property type="project" value="TreeGrafter"/>
</dbReference>
<evidence type="ECO:0000256" key="1">
    <source>
        <dbReference type="ARBA" id="ARBA00008999"/>
    </source>
</evidence>
<dbReference type="PANTHER" id="PTHR23127">
    <property type="entry name" value="CENTROMERE/MICROTUBULE BINDING PROTEIN CBF5"/>
    <property type="match status" value="1"/>
</dbReference>
<dbReference type="PROSITE" id="PS50890">
    <property type="entry name" value="PUA"/>
    <property type="match status" value="1"/>
</dbReference>
<feature type="transmembrane region" description="Helical" evidence="4">
    <location>
        <begin position="12"/>
        <end position="32"/>
    </location>
</feature>
<keyword evidence="2" id="KW-0413">Isomerase</keyword>
<dbReference type="AlphaFoldDB" id="A0A9D4YZF2"/>
<keyword evidence="8" id="KW-1185">Reference proteome</keyword>
<keyword evidence="4" id="KW-0812">Transmembrane</keyword>
<comment type="similarity">
    <text evidence="1">Belongs to the pseudouridine synthase TruB family.</text>
</comment>
<dbReference type="PANTHER" id="PTHR23127:SF0">
    <property type="entry name" value="H_ACA RIBONUCLEOPROTEIN COMPLEX SUBUNIT DKC1"/>
    <property type="match status" value="1"/>
</dbReference>
<dbReference type="InterPro" id="IPR002501">
    <property type="entry name" value="PsdUridine_synth_N"/>
</dbReference>